<comment type="caution">
    <text evidence="6">The sequence shown here is derived from an EMBL/GenBank/DDBJ whole genome shotgun (WGS) entry which is preliminary data.</text>
</comment>
<comment type="similarity">
    <text evidence="4">Belongs to the zinc-containing alcohol dehydrogenase family.</text>
</comment>
<keyword evidence="2 4" id="KW-0862">Zinc</keyword>
<dbReference type="SMART" id="SM00829">
    <property type="entry name" value="PKS_ER"/>
    <property type="match status" value="1"/>
</dbReference>
<dbReference type="InterPro" id="IPR013154">
    <property type="entry name" value="ADH-like_N"/>
</dbReference>
<dbReference type="PANTHER" id="PTHR43401">
    <property type="entry name" value="L-THREONINE 3-DEHYDROGENASE"/>
    <property type="match status" value="1"/>
</dbReference>
<reference evidence="6 7" key="1">
    <citation type="submission" date="2020-01" db="EMBL/GenBank/DDBJ databases">
        <title>A novel Bacillus sp. from Pasinler.</title>
        <authorList>
            <person name="Adiguzel A."/>
            <person name="Ay H."/>
            <person name="Baltaci M.O."/>
        </authorList>
    </citation>
    <scope>NUCLEOTIDE SEQUENCE [LARGE SCALE GENOMIC DNA]</scope>
    <source>
        <strain evidence="6 7">P1</strain>
    </source>
</reference>
<comment type="cofactor">
    <cofactor evidence="4">
        <name>Zn(2+)</name>
        <dbReference type="ChEBI" id="CHEBI:29105"/>
    </cofactor>
</comment>
<accession>A0ABX0A9W5</accession>
<dbReference type="InterPro" id="IPR002328">
    <property type="entry name" value="ADH_Zn_CS"/>
</dbReference>
<dbReference type="InterPro" id="IPR011032">
    <property type="entry name" value="GroES-like_sf"/>
</dbReference>
<dbReference type="PANTHER" id="PTHR43401:SF2">
    <property type="entry name" value="L-THREONINE 3-DEHYDROGENASE"/>
    <property type="match status" value="1"/>
</dbReference>
<organism evidence="6 7">
    <name type="scientific">Pallidibacillus pasinlerensis</name>
    <dbReference type="NCBI Taxonomy" id="2703818"/>
    <lineage>
        <taxon>Bacteria</taxon>
        <taxon>Bacillati</taxon>
        <taxon>Bacillota</taxon>
        <taxon>Bacilli</taxon>
        <taxon>Bacillales</taxon>
        <taxon>Bacillaceae</taxon>
        <taxon>Pallidibacillus</taxon>
    </lineage>
</organism>
<evidence type="ECO:0000256" key="4">
    <source>
        <dbReference type="RuleBase" id="RU361277"/>
    </source>
</evidence>
<sequence length="339" mass="36662">MKALVYYDSKNAKIEDVSTPEVSKGTVKVKVKYAGICGTDLHEYLHKTYVTEDKMILGHEFTGEIVEVGEGVTKFRVGDRVAVEPIWGCGECAACKKGNYNTCVKMQSYGLHENGGFAEYVIVKENNLFALPDSLSYELAALVEPTAVVLHAIRNSSFKVGDRVAVFGAGPIGLLLSESLRAAGASKIFVVEVNEQRRELAKEMGADIVIDPTKEDAVKIIQELTNGGVDVSYDAAGVEATFNSALESVKPNGEFMVVSVFSKPVSYHPAGQLVTEKKITASLGYNNVFTERIDLLAKGSIKAAPVITSIISLDEIVEKGFEKLINDKSESKILVSPSK</sequence>
<dbReference type="PROSITE" id="PS00059">
    <property type="entry name" value="ADH_ZINC"/>
    <property type="match status" value="1"/>
</dbReference>
<dbReference type="InterPro" id="IPR036291">
    <property type="entry name" value="NAD(P)-bd_dom_sf"/>
</dbReference>
<evidence type="ECO:0000256" key="3">
    <source>
        <dbReference type="ARBA" id="ARBA00023002"/>
    </source>
</evidence>
<dbReference type="SUPFAM" id="SSF51735">
    <property type="entry name" value="NAD(P)-binding Rossmann-fold domains"/>
    <property type="match status" value="1"/>
</dbReference>
<dbReference type="Gene3D" id="3.40.50.720">
    <property type="entry name" value="NAD(P)-binding Rossmann-like Domain"/>
    <property type="match status" value="1"/>
</dbReference>
<proteinExistence type="inferred from homology"/>
<evidence type="ECO:0000256" key="1">
    <source>
        <dbReference type="ARBA" id="ARBA00022723"/>
    </source>
</evidence>
<keyword evidence="1 4" id="KW-0479">Metal-binding</keyword>
<dbReference type="EMBL" id="JAACYS010000038">
    <property type="protein sequence ID" value="NCU17902.1"/>
    <property type="molecule type" value="Genomic_DNA"/>
</dbReference>
<dbReference type="InterPro" id="IPR013149">
    <property type="entry name" value="ADH-like_C"/>
</dbReference>
<gene>
    <name evidence="6" type="ORF">GW534_09180</name>
</gene>
<evidence type="ECO:0000313" key="6">
    <source>
        <dbReference type="EMBL" id="NCU17902.1"/>
    </source>
</evidence>
<evidence type="ECO:0000259" key="5">
    <source>
        <dbReference type="SMART" id="SM00829"/>
    </source>
</evidence>
<protein>
    <submittedName>
        <fullName evidence="6">2,3-butanediol dehydrogenase</fullName>
    </submittedName>
</protein>
<keyword evidence="7" id="KW-1185">Reference proteome</keyword>
<dbReference type="CDD" id="cd08233">
    <property type="entry name" value="butanediol_DH_like"/>
    <property type="match status" value="1"/>
</dbReference>
<dbReference type="SUPFAM" id="SSF50129">
    <property type="entry name" value="GroES-like"/>
    <property type="match status" value="1"/>
</dbReference>
<feature type="domain" description="Enoyl reductase (ER)" evidence="5">
    <location>
        <begin position="8"/>
        <end position="335"/>
    </location>
</feature>
<dbReference type="Pfam" id="PF00107">
    <property type="entry name" value="ADH_zinc_N"/>
    <property type="match status" value="1"/>
</dbReference>
<dbReference type="Pfam" id="PF08240">
    <property type="entry name" value="ADH_N"/>
    <property type="match status" value="1"/>
</dbReference>
<keyword evidence="3" id="KW-0560">Oxidoreductase</keyword>
<dbReference type="InterPro" id="IPR050129">
    <property type="entry name" value="Zn_alcohol_dh"/>
</dbReference>
<dbReference type="RefSeq" id="WP_161920733.1">
    <property type="nucleotide sequence ID" value="NZ_JAACYS010000038.1"/>
</dbReference>
<evidence type="ECO:0000256" key="2">
    <source>
        <dbReference type="ARBA" id="ARBA00022833"/>
    </source>
</evidence>
<dbReference type="Gene3D" id="3.90.180.10">
    <property type="entry name" value="Medium-chain alcohol dehydrogenases, catalytic domain"/>
    <property type="match status" value="1"/>
</dbReference>
<dbReference type="Proteomes" id="UP000743899">
    <property type="component" value="Unassembled WGS sequence"/>
</dbReference>
<name>A0ABX0A9W5_9BACI</name>
<dbReference type="InterPro" id="IPR020843">
    <property type="entry name" value="ER"/>
</dbReference>
<evidence type="ECO:0000313" key="7">
    <source>
        <dbReference type="Proteomes" id="UP000743899"/>
    </source>
</evidence>